<accession>A0ABP1PJ81</accession>
<evidence type="ECO:0000259" key="6">
    <source>
        <dbReference type="PROSITE" id="PS51349"/>
    </source>
</evidence>
<evidence type="ECO:0000256" key="2">
    <source>
        <dbReference type="ARBA" id="ARBA00023002"/>
    </source>
</evidence>
<keyword evidence="8" id="KW-1185">Reference proteome</keyword>
<gene>
    <name evidence="7" type="ORF">ODALV1_LOCUS625</name>
</gene>
<dbReference type="InterPro" id="IPR012133">
    <property type="entry name" value="Alpha-hydoxy_acid_DH_FMN"/>
</dbReference>
<evidence type="ECO:0000256" key="3">
    <source>
        <dbReference type="ARBA" id="ARBA00024042"/>
    </source>
</evidence>
<name>A0ABP1PJ81_9HEXA</name>
<dbReference type="PANTHER" id="PTHR10578:SF149">
    <property type="entry name" value="2-HYDROXYACID OXIDASE 2"/>
    <property type="match status" value="1"/>
</dbReference>
<comment type="cofactor">
    <cofactor evidence="1">
        <name>FMN</name>
        <dbReference type="ChEBI" id="CHEBI:58210"/>
    </cofactor>
</comment>
<dbReference type="InterPro" id="IPR013785">
    <property type="entry name" value="Aldolase_TIM"/>
</dbReference>
<evidence type="ECO:0000313" key="8">
    <source>
        <dbReference type="Proteomes" id="UP001642540"/>
    </source>
</evidence>
<dbReference type="PROSITE" id="PS00557">
    <property type="entry name" value="FMN_HYDROXY_ACID_DH_1"/>
    <property type="match status" value="1"/>
</dbReference>
<dbReference type="Pfam" id="PF01070">
    <property type="entry name" value="FMN_dh"/>
    <property type="match status" value="1"/>
</dbReference>
<comment type="catalytic activity">
    <reaction evidence="5">
        <text>2-hydroxyoctanoate + O2 = 2-oxooctanoate + H2O2</text>
        <dbReference type="Rhea" id="RHEA:67940"/>
        <dbReference type="ChEBI" id="CHEBI:15379"/>
        <dbReference type="ChEBI" id="CHEBI:16240"/>
        <dbReference type="ChEBI" id="CHEBI:133514"/>
        <dbReference type="ChEBI" id="CHEBI:176689"/>
    </reaction>
    <physiologicalReaction direction="left-to-right" evidence="5">
        <dbReference type="Rhea" id="RHEA:67941"/>
    </physiologicalReaction>
</comment>
<dbReference type="SUPFAM" id="SSF51395">
    <property type="entry name" value="FMN-linked oxidoreductases"/>
    <property type="match status" value="1"/>
</dbReference>
<evidence type="ECO:0000256" key="4">
    <source>
        <dbReference type="ARBA" id="ARBA00029325"/>
    </source>
</evidence>
<organism evidence="7 8">
    <name type="scientific">Orchesella dallaii</name>
    <dbReference type="NCBI Taxonomy" id="48710"/>
    <lineage>
        <taxon>Eukaryota</taxon>
        <taxon>Metazoa</taxon>
        <taxon>Ecdysozoa</taxon>
        <taxon>Arthropoda</taxon>
        <taxon>Hexapoda</taxon>
        <taxon>Collembola</taxon>
        <taxon>Entomobryomorpha</taxon>
        <taxon>Entomobryoidea</taxon>
        <taxon>Orchesellidae</taxon>
        <taxon>Orchesellinae</taxon>
        <taxon>Orchesella</taxon>
    </lineage>
</organism>
<sequence>MEGLVCVDDFEKEALRKLGNVTRAYYRSGADDELTLKDNGAAFSRILLRPFMLRDVSNRDLSTTILGKKVTVPIGISPTAMQRLAHPDGECGSAKAIETIGGIMVLSYFATCSCEEVAAAAPNARKWFNFYMHKDRTITQGVFKRAEKAGFEAVVLTVDAPVIGKRRDIERNPFDFPPHIKLPNACPDEEELSVSKAHDDIDHGATWEAVSWIKSVSRLPLVLKGIQTAEDAIHAVELGVDGIWISNHGGRQIDTAPATIDILPSIVKAVDNRAEVYLDSGVRRGTDVFKALALGAKMVFVGRPAIWGLTVDGTKGATKVMEILRDELDLTMALTGVADIKSITPKFVCSRDSLSKL</sequence>
<dbReference type="CDD" id="cd02809">
    <property type="entry name" value="alpha_hydroxyacid_oxid_FMN"/>
    <property type="match status" value="1"/>
</dbReference>
<protein>
    <recommendedName>
        <fullName evidence="6">FMN hydroxy acid dehydrogenase domain-containing protein</fullName>
    </recommendedName>
</protein>
<comment type="catalytic activity">
    <reaction evidence="4">
        <text>a (2S)-2-hydroxycarboxylate + O2 = a 2-oxocarboxylate + H2O2</text>
        <dbReference type="Rhea" id="RHEA:16789"/>
        <dbReference type="ChEBI" id="CHEBI:15379"/>
        <dbReference type="ChEBI" id="CHEBI:16240"/>
        <dbReference type="ChEBI" id="CHEBI:35179"/>
        <dbReference type="ChEBI" id="CHEBI:58123"/>
        <dbReference type="EC" id="1.1.3.15"/>
    </reaction>
    <physiologicalReaction direction="left-to-right" evidence="4">
        <dbReference type="Rhea" id="RHEA:16790"/>
    </physiologicalReaction>
</comment>
<dbReference type="EMBL" id="CAXLJM020000004">
    <property type="protein sequence ID" value="CAL8069154.1"/>
    <property type="molecule type" value="Genomic_DNA"/>
</dbReference>
<evidence type="ECO:0000256" key="1">
    <source>
        <dbReference type="ARBA" id="ARBA00001917"/>
    </source>
</evidence>
<comment type="similarity">
    <text evidence="3">Belongs to the FMN-dependent alpha-hydroxy acid dehydrogenase family.</text>
</comment>
<feature type="domain" description="FMN hydroxy acid dehydrogenase" evidence="6">
    <location>
        <begin position="1"/>
        <end position="353"/>
    </location>
</feature>
<dbReference type="PROSITE" id="PS51349">
    <property type="entry name" value="FMN_HYDROXY_ACID_DH_2"/>
    <property type="match status" value="1"/>
</dbReference>
<dbReference type="Gene3D" id="3.20.20.70">
    <property type="entry name" value="Aldolase class I"/>
    <property type="match status" value="1"/>
</dbReference>
<dbReference type="PIRSF" id="PIRSF000138">
    <property type="entry name" value="Al-hdrx_acd_dh"/>
    <property type="match status" value="1"/>
</dbReference>
<proteinExistence type="inferred from homology"/>
<dbReference type="InterPro" id="IPR037396">
    <property type="entry name" value="FMN_HAD"/>
</dbReference>
<evidence type="ECO:0000313" key="7">
    <source>
        <dbReference type="EMBL" id="CAL8069154.1"/>
    </source>
</evidence>
<dbReference type="InterPro" id="IPR008259">
    <property type="entry name" value="FMN_hydac_DH_AS"/>
</dbReference>
<comment type="caution">
    <text evidence="7">The sequence shown here is derived from an EMBL/GenBank/DDBJ whole genome shotgun (WGS) entry which is preliminary data.</text>
</comment>
<dbReference type="PANTHER" id="PTHR10578">
    <property type="entry name" value="S -2-HYDROXY-ACID OXIDASE-RELATED"/>
    <property type="match status" value="1"/>
</dbReference>
<reference evidence="7 8" key="1">
    <citation type="submission" date="2024-08" db="EMBL/GenBank/DDBJ databases">
        <authorList>
            <person name="Cucini C."/>
            <person name="Frati F."/>
        </authorList>
    </citation>
    <scope>NUCLEOTIDE SEQUENCE [LARGE SCALE GENOMIC DNA]</scope>
</reference>
<dbReference type="Proteomes" id="UP001642540">
    <property type="component" value="Unassembled WGS sequence"/>
</dbReference>
<keyword evidence="2" id="KW-0560">Oxidoreductase</keyword>
<evidence type="ECO:0000256" key="5">
    <source>
        <dbReference type="ARBA" id="ARBA00029327"/>
    </source>
</evidence>
<dbReference type="InterPro" id="IPR000262">
    <property type="entry name" value="FMN-dep_DH"/>
</dbReference>